<feature type="domain" description="DUF4378" evidence="2">
    <location>
        <begin position="872"/>
        <end position="975"/>
    </location>
</feature>
<dbReference type="AlphaFoldDB" id="A0A8J5KCJ9"/>
<dbReference type="InterPro" id="IPR025486">
    <property type="entry name" value="DUF4378"/>
</dbReference>
<name>A0A8J5KCJ9_ZINOF</name>
<dbReference type="Proteomes" id="UP000734854">
    <property type="component" value="Unassembled WGS sequence"/>
</dbReference>
<evidence type="ECO:0000256" key="1">
    <source>
        <dbReference type="SAM" id="MobiDB-lite"/>
    </source>
</evidence>
<feature type="domain" description="DUF3741" evidence="3">
    <location>
        <begin position="90"/>
        <end position="112"/>
    </location>
</feature>
<feature type="region of interest" description="Disordered" evidence="1">
    <location>
        <begin position="433"/>
        <end position="452"/>
    </location>
</feature>
<sequence>MSLAIAERKAQQKQQRQPGGFVGVFFHLLEWNRRLAKRKLFSRRKLLPPVRAVKAAKAFAADEKMPLAKLLLIDDENHYQGDFPSTKKLDDLGRGMRAPGLVARLMGLESMPVVAHERPRKATYCSCLANREESGGVFHRIDQDLRVESGGIGKQESRPQKLRKTGGFLERQPIDEGHGKANLPGKKKKKTVLSSPSKNRLHKLPSPVKSSRLPPGRLMKAATRILEPGLQTGGRAKVAITYKDSSNFDAEGIDIVTTLKDSNESFSDSVSESSLTCRRLDDKFRFQPGDEETPRQRIGSSSFDIGNPSCSHAEIALGSFSSFALHGEQCNGFEMLKPVQSKIVMQNNVEELGQKNNQCACKTKLDRSSNSLRRNQLRQNQASGKNAISRDKVAFGTKVSSSKHGGRDANKLSSAKGSAFVVRNASKDSCSKLAYEQNSNRRELDTNTKKNMSHKRTISTFCGEHVETRRTTSTKQNTGISLSDRKGFEQNTNRSVSKRCIKSNSNDQSGDVSGFKSSDIFCFAFNSPIMHTPRSPSYKEKEKNRTTNGYINNIDCDATLELDTRSNMISNRIATLRGDELRNLLEEKIKEFTSIDQDLLVRAARPFPCLEDLGTAFITGQNEHKHTGACSEKIVTSSCSDSSCFPTQTQVKKKWFYLLAHISLWCPPYDIVVLRWVQAWPIYGRHADTGLGHGWFDLVSTPNLDSYDNVKISPASVLDLESSQLSPISILEATFSNESCSIGSLYASSGGKLQFGLVENCNTPQSTDTENELLDSATSVDLRSIVDKIHLLNCITSTADDIHCDVGFSNAKLCESRHFASNAQLLFENFTSNGPEVGSLDISLESSLLDLLQAICDTLQIPTVDPCYNGLKGTDQLRELLFDCMIECLDSNYSCSSKSGFMTYLKIPFHLTREKLLEELDRQIREWMDLAGNFLDDLIKNGMKSSTEKWTVCKMEVFETGMDLESNILQTLVEETVTDFCWQMLNIRSCN</sequence>
<organism evidence="4 5">
    <name type="scientific">Zingiber officinale</name>
    <name type="common">Ginger</name>
    <name type="synonym">Amomum zingiber</name>
    <dbReference type="NCBI Taxonomy" id="94328"/>
    <lineage>
        <taxon>Eukaryota</taxon>
        <taxon>Viridiplantae</taxon>
        <taxon>Streptophyta</taxon>
        <taxon>Embryophyta</taxon>
        <taxon>Tracheophyta</taxon>
        <taxon>Spermatophyta</taxon>
        <taxon>Magnoliopsida</taxon>
        <taxon>Liliopsida</taxon>
        <taxon>Zingiberales</taxon>
        <taxon>Zingiberaceae</taxon>
        <taxon>Zingiber</taxon>
    </lineage>
</organism>
<protein>
    <recommendedName>
        <fullName evidence="6">DUF3741 domain-containing protein</fullName>
    </recommendedName>
</protein>
<feature type="compositionally biased region" description="Low complexity" evidence="1">
    <location>
        <begin position="370"/>
        <end position="381"/>
    </location>
</feature>
<evidence type="ECO:0008006" key="6">
    <source>
        <dbReference type="Google" id="ProtNLM"/>
    </source>
</evidence>
<evidence type="ECO:0000259" key="3">
    <source>
        <dbReference type="Pfam" id="PF14383"/>
    </source>
</evidence>
<feature type="compositionally biased region" description="Polar residues" evidence="1">
    <location>
        <begin position="471"/>
        <end position="481"/>
    </location>
</feature>
<gene>
    <name evidence="4" type="ORF">ZIOFF_064391</name>
</gene>
<feature type="region of interest" description="Disordered" evidence="1">
    <location>
        <begin position="468"/>
        <end position="493"/>
    </location>
</feature>
<dbReference type="Pfam" id="PF14309">
    <property type="entry name" value="DUF4378"/>
    <property type="match status" value="1"/>
</dbReference>
<proteinExistence type="predicted"/>
<dbReference type="PANTHER" id="PTHR21726:SF61">
    <property type="entry name" value="DNAA INITIATOR-ASSOCIATING PROTEIN"/>
    <property type="match status" value="1"/>
</dbReference>
<feature type="region of interest" description="Disordered" evidence="1">
    <location>
        <begin position="149"/>
        <end position="214"/>
    </location>
</feature>
<dbReference type="InterPro" id="IPR032795">
    <property type="entry name" value="DUF3741-assoc"/>
</dbReference>
<evidence type="ECO:0000313" key="4">
    <source>
        <dbReference type="EMBL" id="KAG6475173.1"/>
    </source>
</evidence>
<dbReference type="PANTHER" id="PTHR21726">
    <property type="entry name" value="PHOSPHATIDYLINOSITOL N-ACETYLGLUCOSAMINYLTRANSFERASE SUBUNIT P DOWN SYNDROME CRITICAL REGION PROTEIN 5 -RELATED"/>
    <property type="match status" value="1"/>
</dbReference>
<evidence type="ECO:0000259" key="2">
    <source>
        <dbReference type="Pfam" id="PF14309"/>
    </source>
</evidence>
<feature type="compositionally biased region" description="Basic and acidic residues" evidence="1">
    <location>
        <begin position="439"/>
        <end position="448"/>
    </location>
</feature>
<feature type="region of interest" description="Disordered" evidence="1">
    <location>
        <begin position="370"/>
        <end position="391"/>
    </location>
</feature>
<evidence type="ECO:0000313" key="5">
    <source>
        <dbReference type="Proteomes" id="UP000734854"/>
    </source>
</evidence>
<dbReference type="EMBL" id="JACMSC010000018">
    <property type="protein sequence ID" value="KAG6475173.1"/>
    <property type="molecule type" value="Genomic_DNA"/>
</dbReference>
<keyword evidence="5" id="KW-1185">Reference proteome</keyword>
<reference evidence="4 5" key="1">
    <citation type="submission" date="2020-08" db="EMBL/GenBank/DDBJ databases">
        <title>Plant Genome Project.</title>
        <authorList>
            <person name="Zhang R.-G."/>
        </authorList>
    </citation>
    <scope>NUCLEOTIDE SEQUENCE [LARGE SCALE GENOMIC DNA]</scope>
    <source>
        <tissue evidence="4">Rhizome</tissue>
    </source>
</reference>
<accession>A0A8J5KCJ9</accession>
<comment type="caution">
    <text evidence="4">The sequence shown here is derived from an EMBL/GenBank/DDBJ whole genome shotgun (WGS) entry which is preliminary data.</text>
</comment>
<dbReference type="Pfam" id="PF14383">
    <property type="entry name" value="VARLMGL"/>
    <property type="match status" value="1"/>
</dbReference>